<feature type="compositionally biased region" description="Basic and acidic residues" evidence="21">
    <location>
        <begin position="432"/>
        <end position="442"/>
    </location>
</feature>
<comment type="similarity">
    <text evidence="7">Belongs to the TRAFAC class translation factor GTPase superfamily. Classic translation factor GTPase family. IF-2 subfamily.</text>
</comment>
<evidence type="ECO:0000256" key="21">
    <source>
        <dbReference type="SAM" id="MobiDB-lite"/>
    </source>
</evidence>
<keyword evidence="16" id="KW-0342">GTP-binding</keyword>
<dbReference type="InterPro" id="IPR036925">
    <property type="entry name" value="TIF_IF2_dom3_sf"/>
</dbReference>
<keyword evidence="12" id="KW-0547">Nucleotide-binding</keyword>
<dbReference type="EC" id="5.1.3.1" evidence="9"/>
<feature type="region of interest" description="Disordered" evidence="21">
    <location>
        <begin position="397"/>
        <end position="442"/>
    </location>
</feature>
<feature type="region of interest" description="Disordered" evidence="21">
    <location>
        <begin position="329"/>
        <end position="371"/>
    </location>
</feature>
<dbReference type="SUPFAM" id="SSF52540">
    <property type="entry name" value="P-loop containing nucleoside triphosphate hydrolases"/>
    <property type="match status" value="1"/>
</dbReference>
<dbReference type="SUPFAM" id="SSF51366">
    <property type="entry name" value="Ribulose-phoshate binding barrel"/>
    <property type="match status" value="1"/>
</dbReference>
<keyword evidence="11" id="KW-0479">Metal-binding</keyword>
<evidence type="ECO:0000256" key="16">
    <source>
        <dbReference type="ARBA" id="ARBA00023134"/>
    </source>
</evidence>
<dbReference type="CDD" id="cd03702">
    <property type="entry name" value="IF2_mtIF2_II"/>
    <property type="match status" value="1"/>
</dbReference>
<keyword evidence="24" id="KW-1185">Reference proteome</keyword>
<dbReference type="GO" id="GO:0003924">
    <property type="term" value="F:GTPase activity"/>
    <property type="evidence" value="ECO:0007669"/>
    <property type="project" value="InterPro"/>
</dbReference>
<evidence type="ECO:0000256" key="13">
    <source>
        <dbReference type="ARBA" id="ARBA00022917"/>
    </source>
</evidence>
<dbReference type="GO" id="GO:0003743">
    <property type="term" value="F:translation initiation factor activity"/>
    <property type="evidence" value="ECO:0007669"/>
    <property type="project" value="UniProtKB-KW"/>
</dbReference>
<evidence type="ECO:0000256" key="7">
    <source>
        <dbReference type="ARBA" id="ARBA00007733"/>
    </source>
</evidence>
<evidence type="ECO:0000256" key="1">
    <source>
        <dbReference type="ARBA" id="ARBA00001782"/>
    </source>
</evidence>
<dbReference type="HAMAP" id="MF_02227">
    <property type="entry name" value="RPE"/>
    <property type="match status" value="1"/>
</dbReference>
<dbReference type="Gene3D" id="3.20.20.70">
    <property type="entry name" value="Aldolase class I"/>
    <property type="match status" value="1"/>
</dbReference>
<evidence type="ECO:0000256" key="17">
    <source>
        <dbReference type="ARBA" id="ARBA00023235"/>
    </source>
</evidence>
<dbReference type="InterPro" id="IPR005225">
    <property type="entry name" value="Small_GTP-bd"/>
</dbReference>
<dbReference type="EMBL" id="JALJOQ010000002">
    <property type="protein sequence ID" value="KAK9813903.1"/>
    <property type="molecule type" value="Genomic_DNA"/>
</dbReference>
<comment type="cofactor">
    <cofactor evidence="3">
        <name>Co(2+)</name>
        <dbReference type="ChEBI" id="CHEBI:48828"/>
    </cofactor>
</comment>
<comment type="cofactor">
    <cofactor evidence="4">
        <name>Zn(2+)</name>
        <dbReference type="ChEBI" id="CHEBI:29105"/>
    </cofactor>
</comment>
<dbReference type="InterPro" id="IPR000178">
    <property type="entry name" value="TF_IF2_bacterial-like"/>
</dbReference>
<feature type="compositionally biased region" description="Low complexity" evidence="21">
    <location>
        <begin position="796"/>
        <end position="810"/>
    </location>
</feature>
<dbReference type="GO" id="GO:0004750">
    <property type="term" value="F:D-ribulose-phosphate 3-epimerase activity"/>
    <property type="evidence" value="ECO:0007669"/>
    <property type="project" value="UniProtKB-EC"/>
</dbReference>
<dbReference type="Pfam" id="PF00009">
    <property type="entry name" value="GTP_EFTU"/>
    <property type="match status" value="1"/>
</dbReference>
<comment type="subcellular location">
    <subcellularLocation>
        <location evidence="6">Mitochondrion</location>
    </subcellularLocation>
</comment>
<reference evidence="23 24" key="1">
    <citation type="journal article" date="2024" name="Nat. Commun.">
        <title>Phylogenomics reveals the evolutionary origins of lichenization in chlorophyte algae.</title>
        <authorList>
            <person name="Puginier C."/>
            <person name="Libourel C."/>
            <person name="Otte J."/>
            <person name="Skaloud P."/>
            <person name="Haon M."/>
            <person name="Grisel S."/>
            <person name="Petersen M."/>
            <person name="Berrin J.G."/>
            <person name="Delaux P.M."/>
            <person name="Dal Grande F."/>
            <person name="Keller J."/>
        </authorList>
    </citation>
    <scope>NUCLEOTIDE SEQUENCE [LARGE SCALE GENOMIC DNA]</scope>
    <source>
        <strain evidence="23 24">SAG 2036</strain>
    </source>
</reference>
<dbReference type="InterPro" id="IPR023115">
    <property type="entry name" value="TIF_IF2_dom3"/>
</dbReference>
<name>A0AAW1PVC5_9CHLO</name>
<dbReference type="Pfam" id="PF22042">
    <property type="entry name" value="EF-G_D2"/>
    <property type="match status" value="1"/>
</dbReference>
<dbReference type="InterPro" id="IPR053905">
    <property type="entry name" value="EF-G-like_DII"/>
</dbReference>
<keyword evidence="15" id="KW-0496">Mitochondrion</keyword>
<dbReference type="FunFam" id="3.40.50.10050:FF:000001">
    <property type="entry name" value="Translation initiation factor IF-2"/>
    <property type="match status" value="1"/>
</dbReference>
<dbReference type="CDD" id="cd01887">
    <property type="entry name" value="IF2_eIF5B"/>
    <property type="match status" value="1"/>
</dbReference>
<dbReference type="InterPro" id="IPR000056">
    <property type="entry name" value="Ribul_P_3_epim-like"/>
</dbReference>
<dbReference type="InterPro" id="IPR009000">
    <property type="entry name" value="Transl_B-barrel_sf"/>
</dbReference>
<dbReference type="SUPFAM" id="SSF52156">
    <property type="entry name" value="Initiation factor IF2/eIF5b, domain 3"/>
    <property type="match status" value="1"/>
</dbReference>
<dbReference type="GO" id="GO:0005739">
    <property type="term" value="C:mitochondrion"/>
    <property type="evidence" value="ECO:0007669"/>
    <property type="project" value="UniProtKB-SubCell"/>
</dbReference>
<comment type="function">
    <text evidence="18">One of the essential components for the initiation of protein synthesis. Protects formylmethionyl-tRNA from spontaneous hydrolysis and promotes its binding to the 30S ribosomal subunits. Also involved in the hydrolysis of GTP during the formation of the 70S ribosomal complex.</text>
</comment>
<comment type="cofactor">
    <cofactor evidence="5">
        <name>Fe(2+)</name>
        <dbReference type="ChEBI" id="CHEBI:29033"/>
    </cofactor>
</comment>
<evidence type="ECO:0000313" key="23">
    <source>
        <dbReference type="EMBL" id="KAK9813903.1"/>
    </source>
</evidence>
<protein>
    <recommendedName>
        <fullName evidence="20">Translation initiation factor IF-2, mitochondrial</fullName>
        <ecNumber evidence="9">5.1.3.1</ecNumber>
    </recommendedName>
    <alternativeName>
        <fullName evidence="19">Pentose-5-phosphate 3-epimerase</fullName>
    </alternativeName>
</protein>
<dbReference type="PROSITE" id="PS01086">
    <property type="entry name" value="RIBUL_P_3_EPIMER_2"/>
    <property type="match status" value="1"/>
</dbReference>
<comment type="caution">
    <text evidence="23">The sequence shown here is derived from an EMBL/GenBank/DDBJ whole genome shotgun (WGS) entry which is preliminary data.</text>
</comment>
<dbReference type="GO" id="GO:0005975">
    <property type="term" value="P:carbohydrate metabolic process"/>
    <property type="evidence" value="ECO:0007669"/>
    <property type="project" value="InterPro"/>
</dbReference>
<dbReference type="InterPro" id="IPR015760">
    <property type="entry name" value="TIF_IF2"/>
</dbReference>
<comment type="catalytic activity">
    <reaction evidence="1">
        <text>D-ribulose 5-phosphate = D-xylulose 5-phosphate</text>
        <dbReference type="Rhea" id="RHEA:13677"/>
        <dbReference type="ChEBI" id="CHEBI:57737"/>
        <dbReference type="ChEBI" id="CHEBI:58121"/>
        <dbReference type="EC" id="5.1.3.1"/>
    </reaction>
</comment>
<comment type="cofactor">
    <cofactor evidence="2">
        <name>Mn(2+)</name>
        <dbReference type="ChEBI" id="CHEBI:29035"/>
    </cofactor>
</comment>
<evidence type="ECO:0000256" key="11">
    <source>
        <dbReference type="ARBA" id="ARBA00022723"/>
    </source>
</evidence>
<dbReference type="Pfam" id="PF11987">
    <property type="entry name" value="IF-2"/>
    <property type="match status" value="1"/>
</dbReference>
<evidence type="ECO:0000256" key="6">
    <source>
        <dbReference type="ARBA" id="ARBA00004173"/>
    </source>
</evidence>
<dbReference type="PROSITE" id="PS51722">
    <property type="entry name" value="G_TR_2"/>
    <property type="match status" value="1"/>
</dbReference>
<gene>
    <name evidence="23" type="ORF">WJX73_004185</name>
</gene>
<dbReference type="Gene3D" id="3.40.50.300">
    <property type="entry name" value="P-loop containing nucleotide triphosphate hydrolases"/>
    <property type="match status" value="1"/>
</dbReference>
<feature type="compositionally biased region" description="Low complexity" evidence="21">
    <location>
        <begin position="357"/>
        <end position="369"/>
    </location>
</feature>
<evidence type="ECO:0000256" key="10">
    <source>
        <dbReference type="ARBA" id="ARBA00022540"/>
    </source>
</evidence>
<dbReference type="PANTHER" id="PTHR43381:SF20">
    <property type="entry name" value="TRANSLATION INITIATION FACTOR IF-2, MITOCHONDRIAL"/>
    <property type="match status" value="1"/>
</dbReference>
<dbReference type="InterPro" id="IPR011060">
    <property type="entry name" value="RibuloseP-bd_barrel"/>
</dbReference>
<dbReference type="FunFam" id="2.40.30.10:FF:000008">
    <property type="entry name" value="Translation initiation factor IF-2"/>
    <property type="match status" value="1"/>
</dbReference>
<dbReference type="Proteomes" id="UP001465755">
    <property type="component" value="Unassembled WGS sequence"/>
</dbReference>
<evidence type="ECO:0000256" key="5">
    <source>
        <dbReference type="ARBA" id="ARBA00001954"/>
    </source>
</evidence>
<dbReference type="InterPro" id="IPR026019">
    <property type="entry name" value="Ribul_P_3_epim"/>
</dbReference>
<comment type="similarity">
    <text evidence="8">Belongs to the ribulose-phosphate 3-epimerase family.</text>
</comment>
<feature type="domain" description="Tr-type G" evidence="22">
    <location>
        <begin position="508"/>
        <end position="683"/>
    </location>
</feature>
<dbReference type="PROSITE" id="PS01085">
    <property type="entry name" value="RIBUL_P_3_EPIMER_1"/>
    <property type="match status" value="1"/>
</dbReference>
<dbReference type="CDD" id="cd03692">
    <property type="entry name" value="mtIF2_IVc"/>
    <property type="match status" value="1"/>
</dbReference>
<dbReference type="FunFam" id="2.40.30.10:FF:000007">
    <property type="entry name" value="Translation initiation factor IF-2"/>
    <property type="match status" value="1"/>
</dbReference>
<dbReference type="Gene3D" id="3.40.50.10050">
    <property type="entry name" value="Translation initiation factor IF- 2, domain 3"/>
    <property type="match status" value="1"/>
</dbReference>
<dbReference type="NCBIfam" id="NF004076">
    <property type="entry name" value="PRK05581.1-4"/>
    <property type="match status" value="1"/>
</dbReference>
<dbReference type="AlphaFoldDB" id="A0AAW1PVC5"/>
<dbReference type="SUPFAM" id="SSF50447">
    <property type="entry name" value="Translation proteins"/>
    <property type="match status" value="2"/>
</dbReference>
<keyword evidence="17" id="KW-0413">Isomerase</keyword>
<dbReference type="Pfam" id="PF00834">
    <property type="entry name" value="Ribul_P_3_epim"/>
    <property type="match status" value="1"/>
</dbReference>
<sequence>MANCLLAGQRASLLQRQQPAQFSSRAVRPAARQPVRVLANSRVDKFSKDDVIVAPSILSANFSKLGDEVLNVLNSGADWVHVDVMDGRFVPNITIGPLVVDALRPLTEAPLDTHLMIVEPELRVADFIKAGSDIVSVHSEGSATIHLHRTINQIKDLGAKAGIVLNPGSSLASIEEVLPIVDLVLIMSVNPGFGGQGFIKSQISKIARLRHMCNELGVNPWIEVDGGIGPANAAEVVAAGANALVAGSAVFKADNPAEAIKGIKAAKSAAKSGNGKICNEPAQSVTSRFFSAAPHRWLLTAEESAQPLHEPATDHPPTRWSNVVLPSQTAAPRRSAHAKGASTPSSNGLHAEDQHQAAAASGEARPSAAHRWANQAMSTPVPLRQKPQTFRWEGFHPGIRKGDGAGDRWSQHHHRPKGAAGAAPLGSPQDTRPNDARVEPYFRNPRPTERRLLGVDTARLETTLTELGEQPSSIEDRVSHDNIELAALEFDKIAVLPPREDLDADAVARPAVVTIMGHVDHGKTSLLDALRESAVAAGEVGGITQHIGAFQVPLPDSGTSLTFLDTPGHAAFSAMRARGASLTDIVVLVVAADDGVMPQTREAFGHAAAAGCPIVVALTKCDREDCDLERVKRQLMAEGLELEESGGNVQVIATSATTRAGLPELETALLLQSDLMQLRASPTRPAEGTVVEARVDKGQGPVATVVVQRGTLTVGDVIVAGQEWGRVRALRDARGESLDSAGPGTPAEISGLKGAPMAGDELVVVPSEERARRVSEKRSERAYLSLVNRKAKQRQDLQQRQQSQAQQADNLQKDVSEPQHLELLLNIKADVQGSAEAISEAVQGLSTPNMAVKVASLGLGPVTELDVSNAYAMGARILAFNVRPAPAPVMLLARSKGVDLAAERIIYNLITRVGGWMAGMLPQIEQEEVLGQANVLQVFSVKGGAIAGCRVTQGSVSRADKYRVLRNGKDVYSGSCTSLKREKTDADAVSSGHECGVALEGFADYQPGDVVQCFKIVMIDSPEAKALRRC</sequence>
<dbReference type="InterPro" id="IPR027417">
    <property type="entry name" value="P-loop_NTPase"/>
</dbReference>
<proteinExistence type="inferred from homology"/>
<keyword evidence="13" id="KW-0648">Protein biosynthesis</keyword>
<evidence type="ECO:0000256" key="12">
    <source>
        <dbReference type="ARBA" id="ARBA00022741"/>
    </source>
</evidence>
<dbReference type="Gene3D" id="2.40.30.10">
    <property type="entry name" value="Translation factors"/>
    <property type="match status" value="2"/>
</dbReference>
<dbReference type="PANTHER" id="PTHR43381">
    <property type="entry name" value="TRANSLATION INITIATION FACTOR IF-2-RELATED"/>
    <property type="match status" value="1"/>
</dbReference>
<dbReference type="GO" id="GO:0006098">
    <property type="term" value="P:pentose-phosphate shunt"/>
    <property type="evidence" value="ECO:0007669"/>
    <property type="project" value="InterPro"/>
</dbReference>
<dbReference type="FunFam" id="3.40.50.300:FF:000019">
    <property type="entry name" value="Translation initiation factor IF-2"/>
    <property type="match status" value="1"/>
</dbReference>
<keyword evidence="14" id="KW-0809">Transit peptide</keyword>
<dbReference type="CDD" id="cd00429">
    <property type="entry name" value="RPE"/>
    <property type="match status" value="1"/>
</dbReference>
<feature type="region of interest" description="Disordered" evidence="21">
    <location>
        <begin position="734"/>
        <end position="754"/>
    </location>
</feature>
<keyword evidence="10" id="KW-0396">Initiation factor</keyword>
<dbReference type="InterPro" id="IPR044145">
    <property type="entry name" value="IF2_II"/>
</dbReference>
<evidence type="ECO:0000256" key="9">
    <source>
        <dbReference type="ARBA" id="ARBA00013188"/>
    </source>
</evidence>
<dbReference type="InterPro" id="IPR013785">
    <property type="entry name" value="Aldolase_TIM"/>
</dbReference>
<evidence type="ECO:0000256" key="14">
    <source>
        <dbReference type="ARBA" id="ARBA00022946"/>
    </source>
</evidence>
<dbReference type="GO" id="GO:0005525">
    <property type="term" value="F:GTP binding"/>
    <property type="evidence" value="ECO:0007669"/>
    <property type="project" value="UniProtKB-KW"/>
</dbReference>
<evidence type="ECO:0000256" key="15">
    <source>
        <dbReference type="ARBA" id="ARBA00023128"/>
    </source>
</evidence>
<dbReference type="NCBIfam" id="TIGR00487">
    <property type="entry name" value="IF-2"/>
    <property type="match status" value="1"/>
</dbReference>
<feature type="compositionally biased region" description="Basic and acidic residues" evidence="21">
    <location>
        <begin position="400"/>
        <end position="410"/>
    </location>
</feature>
<evidence type="ECO:0000256" key="2">
    <source>
        <dbReference type="ARBA" id="ARBA00001936"/>
    </source>
</evidence>
<evidence type="ECO:0000256" key="20">
    <source>
        <dbReference type="ARBA" id="ARBA00044200"/>
    </source>
</evidence>
<accession>A0AAW1PVC5</accession>
<organism evidence="23 24">
    <name type="scientific">Symbiochloris irregularis</name>
    <dbReference type="NCBI Taxonomy" id="706552"/>
    <lineage>
        <taxon>Eukaryota</taxon>
        <taxon>Viridiplantae</taxon>
        <taxon>Chlorophyta</taxon>
        <taxon>core chlorophytes</taxon>
        <taxon>Trebouxiophyceae</taxon>
        <taxon>Trebouxiales</taxon>
        <taxon>Trebouxiaceae</taxon>
        <taxon>Symbiochloris</taxon>
    </lineage>
</organism>
<dbReference type="NCBIfam" id="TIGR00231">
    <property type="entry name" value="small_GTP"/>
    <property type="match status" value="1"/>
</dbReference>
<evidence type="ECO:0000256" key="3">
    <source>
        <dbReference type="ARBA" id="ARBA00001941"/>
    </source>
</evidence>
<evidence type="ECO:0000259" key="22">
    <source>
        <dbReference type="PROSITE" id="PS51722"/>
    </source>
</evidence>
<dbReference type="InterPro" id="IPR000795">
    <property type="entry name" value="T_Tr_GTP-bd_dom"/>
</dbReference>
<dbReference type="HAMAP" id="MF_00100_B">
    <property type="entry name" value="IF_2_B"/>
    <property type="match status" value="1"/>
</dbReference>
<feature type="region of interest" description="Disordered" evidence="21">
    <location>
        <begin position="792"/>
        <end position="813"/>
    </location>
</feature>
<dbReference type="FunFam" id="3.20.20.70:FF:000004">
    <property type="entry name" value="Ribulose-phosphate 3-epimerase"/>
    <property type="match status" value="1"/>
</dbReference>
<evidence type="ECO:0000256" key="8">
    <source>
        <dbReference type="ARBA" id="ARBA00009541"/>
    </source>
</evidence>
<evidence type="ECO:0000256" key="19">
    <source>
        <dbReference type="ARBA" id="ARBA00030599"/>
    </source>
</evidence>
<dbReference type="NCBIfam" id="TIGR01163">
    <property type="entry name" value="rpe"/>
    <property type="match status" value="1"/>
</dbReference>
<dbReference type="GO" id="GO:0046872">
    <property type="term" value="F:metal ion binding"/>
    <property type="evidence" value="ECO:0007669"/>
    <property type="project" value="UniProtKB-KW"/>
</dbReference>
<evidence type="ECO:0000313" key="24">
    <source>
        <dbReference type="Proteomes" id="UP001465755"/>
    </source>
</evidence>
<evidence type="ECO:0000256" key="4">
    <source>
        <dbReference type="ARBA" id="ARBA00001947"/>
    </source>
</evidence>
<evidence type="ECO:0000256" key="18">
    <source>
        <dbReference type="ARBA" id="ARBA00025162"/>
    </source>
</evidence>